<dbReference type="OrthoDB" id="84619at2157"/>
<dbReference type="GO" id="GO:0016020">
    <property type="term" value="C:membrane"/>
    <property type="evidence" value="ECO:0007669"/>
    <property type="project" value="UniProtKB-SubCell"/>
</dbReference>
<comment type="subcellular location">
    <subcellularLocation>
        <location evidence="1">Membrane</location>
        <topology evidence="1">Multi-pass membrane protein</topology>
    </subcellularLocation>
</comment>
<gene>
    <name evidence="7" type="ORF">C447_14079</name>
</gene>
<dbReference type="Proteomes" id="UP000011566">
    <property type="component" value="Unassembled WGS sequence"/>
</dbReference>
<keyword evidence="4 6" id="KW-0472">Membrane</keyword>
<evidence type="ECO:0000256" key="3">
    <source>
        <dbReference type="ARBA" id="ARBA00022989"/>
    </source>
</evidence>
<dbReference type="PANTHER" id="PTHR42198">
    <property type="entry name" value="INTEGRAL MEMBRANE PROTEIN"/>
    <property type="match status" value="1"/>
</dbReference>
<dbReference type="SMART" id="SM01415">
    <property type="entry name" value="DUF106"/>
    <property type="match status" value="1"/>
</dbReference>
<dbReference type="PATRIC" id="fig|1132509.6.peg.3289"/>
<evidence type="ECO:0008006" key="9">
    <source>
        <dbReference type="Google" id="ProtNLM"/>
    </source>
</evidence>
<name>M0LTH6_9EURY</name>
<feature type="transmembrane region" description="Helical" evidence="6">
    <location>
        <begin position="284"/>
        <end position="306"/>
    </location>
</feature>
<evidence type="ECO:0000313" key="7">
    <source>
        <dbReference type="EMBL" id="EMA36741.1"/>
    </source>
</evidence>
<dbReference type="eggNOG" id="arCOG02673">
    <property type="taxonomic scope" value="Archaea"/>
</dbReference>
<organism evidence="7 8">
    <name type="scientific">Halococcus hamelinensis 100A6</name>
    <dbReference type="NCBI Taxonomy" id="1132509"/>
    <lineage>
        <taxon>Archaea</taxon>
        <taxon>Methanobacteriati</taxon>
        <taxon>Methanobacteriota</taxon>
        <taxon>Stenosarchaea group</taxon>
        <taxon>Halobacteria</taxon>
        <taxon>Halobacteriales</taxon>
        <taxon>Halococcaceae</taxon>
        <taxon>Halococcus</taxon>
    </lineage>
</organism>
<keyword evidence="3 6" id="KW-1133">Transmembrane helix</keyword>
<dbReference type="EMBL" id="AOMB01000040">
    <property type="protein sequence ID" value="EMA36741.1"/>
    <property type="molecule type" value="Genomic_DNA"/>
</dbReference>
<dbReference type="AlphaFoldDB" id="M0LTH6"/>
<evidence type="ECO:0000256" key="4">
    <source>
        <dbReference type="ARBA" id="ARBA00023136"/>
    </source>
</evidence>
<accession>M0LTH6</accession>
<feature type="region of interest" description="Disordered" evidence="5">
    <location>
        <begin position="26"/>
        <end position="49"/>
    </location>
</feature>
<dbReference type="RefSeq" id="WP_007695008.1">
    <property type="nucleotide sequence ID" value="NZ_AJRK01000076.1"/>
</dbReference>
<evidence type="ECO:0000256" key="1">
    <source>
        <dbReference type="ARBA" id="ARBA00004141"/>
    </source>
</evidence>
<evidence type="ECO:0000313" key="8">
    <source>
        <dbReference type="Proteomes" id="UP000011566"/>
    </source>
</evidence>
<sequence length="319" mass="35032">MGRTGEKARSLVAEDPAFAEALTVVLDRAGHTDDDPEPDGGTRPHTVQWGDVSDELTSGQWGRLIETGILHDADGDGFAVSDPAEVREALGDDAVDTSATDDDDGGTWTTYDKLAAVGAVALLPSYYFDPIRNAVGGTADLVLGPFDAILPFYAVIFVLSVLTGLYTVLFQSALMDTEQMGDIQERMSDIQERQKDARERGDDAALERIQQEQMDAMGDQLGMFKLMFRPMVWIMLVTIPAFVWMYWKLGVHGGGGVEHIAQGERHIVMPMIGRMAWTGAEGRILGLLPVWLAWYFICSFAFRLVIQKTLNLQTTPQTG</sequence>
<feature type="transmembrane region" description="Helical" evidence="6">
    <location>
        <begin position="148"/>
        <end position="170"/>
    </location>
</feature>
<keyword evidence="8" id="KW-1185">Reference proteome</keyword>
<comment type="caution">
    <text evidence="7">The sequence shown here is derived from an EMBL/GenBank/DDBJ whole genome shotgun (WGS) entry which is preliminary data.</text>
</comment>
<protein>
    <recommendedName>
        <fullName evidence="9">HTR-like protein</fullName>
    </recommendedName>
</protein>
<dbReference type="InterPro" id="IPR002809">
    <property type="entry name" value="EMC3/TMCO1"/>
</dbReference>
<keyword evidence="2 6" id="KW-0812">Transmembrane</keyword>
<dbReference type="PANTHER" id="PTHR42198:SF1">
    <property type="entry name" value="INTEGRAL MEMBRANE PROTEIN"/>
    <property type="match status" value="1"/>
</dbReference>
<feature type="transmembrane region" description="Helical" evidence="6">
    <location>
        <begin position="226"/>
        <end position="247"/>
    </location>
</feature>
<dbReference type="InterPro" id="IPR038978">
    <property type="entry name" value="MJ0935"/>
</dbReference>
<evidence type="ECO:0000256" key="2">
    <source>
        <dbReference type="ARBA" id="ARBA00022692"/>
    </source>
</evidence>
<evidence type="ECO:0000256" key="6">
    <source>
        <dbReference type="SAM" id="Phobius"/>
    </source>
</evidence>
<dbReference type="Pfam" id="PF01956">
    <property type="entry name" value="EMC3_TMCO1"/>
    <property type="match status" value="1"/>
</dbReference>
<proteinExistence type="predicted"/>
<evidence type="ECO:0000256" key="5">
    <source>
        <dbReference type="SAM" id="MobiDB-lite"/>
    </source>
</evidence>
<reference evidence="7 8" key="1">
    <citation type="journal article" date="2014" name="PLoS Genet.">
        <title>Phylogenetically driven sequencing of extremely halophilic archaea reveals strategies for static and dynamic osmo-response.</title>
        <authorList>
            <person name="Becker E.A."/>
            <person name="Seitzer P.M."/>
            <person name="Tritt A."/>
            <person name="Larsen D."/>
            <person name="Krusor M."/>
            <person name="Yao A.I."/>
            <person name="Wu D."/>
            <person name="Madern D."/>
            <person name="Eisen J.A."/>
            <person name="Darling A.E."/>
            <person name="Facciotti M.T."/>
        </authorList>
    </citation>
    <scope>NUCLEOTIDE SEQUENCE [LARGE SCALE GENOMIC DNA]</scope>
    <source>
        <strain evidence="7 8">100A6</strain>
    </source>
</reference>